<organism evidence="1 2">
    <name type="scientific">Sphingomonas tabacisoli</name>
    <dbReference type="NCBI Taxonomy" id="2249466"/>
    <lineage>
        <taxon>Bacteria</taxon>
        <taxon>Pseudomonadati</taxon>
        <taxon>Pseudomonadota</taxon>
        <taxon>Alphaproteobacteria</taxon>
        <taxon>Sphingomonadales</taxon>
        <taxon>Sphingomonadaceae</taxon>
        <taxon>Sphingomonas</taxon>
    </lineage>
</organism>
<dbReference type="RefSeq" id="WP_380886951.1">
    <property type="nucleotide sequence ID" value="NZ_JBHUDY010000001.1"/>
</dbReference>
<gene>
    <name evidence="1" type="ORF">ACFSCW_03515</name>
</gene>
<keyword evidence="2" id="KW-1185">Reference proteome</keyword>
<evidence type="ECO:0000313" key="1">
    <source>
        <dbReference type="EMBL" id="MFD1610866.1"/>
    </source>
</evidence>
<name>A0ABW4I008_9SPHN</name>
<dbReference type="InterPro" id="IPR024524">
    <property type="entry name" value="DUF3800"/>
</dbReference>
<comment type="caution">
    <text evidence="1">The sequence shown here is derived from an EMBL/GenBank/DDBJ whole genome shotgun (WGS) entry which is preliminary data.</text>
</comment>
<evidence type="ECO:0000313" key="2">
    <source>
        <dbReference type="Proteomes" id="UP001597115"/>
    </source>
</evidence>
<dbReference type="EMBL" id="JBHUDY010000001">
    <property type="protein sequence ID" value="MFD1610866.1"/>
    <property type="molecule type" value="Genomic_DNA"/>
</dbReference>
<proteinExistence type="predicted"/>
<sequence>MEPLLSVFIDEAGDPGVKDGLFYRRKRHEWLCLAAVVVRRARATSSDGPVGWVRNIRALAGVRQRPDLHYARVAKERRLRMCAAVADLPIRGFVIASHKSNMREHVNPRLGKLERSDQFYNWCMRLLLERVTRWAATWSRKEGLSLAPLDVTFARRGGHDYEHMFSYFETLRMQVAAGTLILKAGGLACPTVDQTYWKIDRAEKVAGCQLADTIASAFYQAANASSPAFDVAPAKALSPIIARGAGGGAANLGVTVWPLPHQAPVPIGSRSIFEHFGYRF</sequence>
<dbReference type="Proteomes" id="UP001597115">
    <property type="component" value="Unassembled WGS sequence"/>
</dbReference>
<protein>
    <submittedName>
        <fullName evidence="1">DUF3800 domain-containing protein</fullName>
    </submittedName>
</protein>
<reference evidence="2" key="1">
    <citation type="journal article" date="2019" name="Int. J. Syst. Evol. Microbiol.">
        <title>The Global Catalogue of Microorganisms (GCM) 10K type strain sequencing project: providing services to taxonomists for standard genome sequencing and annotation.</title>
        <authorList>
            <consortium name="The Broad Institute Genomics Platform"/>
            <consortium name="The Broad Institute Genome Sequencing Center for Infectious Disease"/>
            <person name="Wu L."/>
            <person name="Ma J."/>
        </authorList>
    </citation>
    <scope>NUCLEOTIDE SEQUENCE [LARGE SCALE GENOMIC DNA]</scope>
    <source>
        <strain evidence="2">CGMCC 1.16275</strain>
    </source>
</reference>
<dbReference type="Pfam" id="PF12686">
    <property type="entry name" value="DUF3800"/>
    <property type="match status" value="1"/>
</dbReference>
<accession>A0ABW4I008</accession>